<reference evidence="1" key="1">
    <citation type="journal article" date="2014" name="Front. Microbiol.">
        <title>High frequency of phylogenetically diverse reductive dehalogenase-homologous genes in deep subseafloor sedimentary metagenomes.</title>
        <authorList>
            <person name="Kawai M."/>
            <person name="Futagami T."/>
            <person name="Toyoda A."/>
            <person name="Takaki Y."/>
            <person name="Nishi S."/>
            <person name="Hori S."/>
            <person name="Arai W."/>
            <person name="Tsubouchi T."/>
            <person name="Morono Y."/>
            <person name="Uchiyama I."/>
            <person name="Ito T."/>
            <person name="Fujiyama A."/>
            <person name="Inagaki F."/>
            <person name="Takami H."/>
        </authorList>
    </citation>
    <scope>NUCLEOTIDE SEQUENCE</scope>
    <source>
        <strain evidence="1">Expedition CK06-06</strain>
    </source>
</reference>
<feature type="non-terminal residue" evidence="1">
    <location>
        <position position="1"/>
    </location>
</feature>
<sequence>AVEKLGDVPSLGGVYGRDHLLKNGFTDSQIDDLIKEGVLVEGEYAGKATLRPSDETIKAIRESKQVAAEAAPAATKAYISNKNQLYKPDLQYAVAEDTYWFTRGNQALDGMERAALDQAAKPPLKWDNLPKEAKEAMEGYLKHIQGQMGDARYASTRFAEYKRDAALLNYNRRYKFDTYASMIFPYQFWFTHSATQWFIHSVDRPAMLSTYLRMKEFMNTAGSPNQALPQRLKGTWRIKFPFLPEEYG</sequence>
<dbReference type="AlphaFoldDB" id="X0WGS3"/>
<feature type="non-terminal residue" evidence="1">
    <location>
        <position position="248"/>
    </location>
</feature>
<proteinExistence type="predicted"/>
<organism evidence="1">
    <name type="scientific">marine sediment metagenome</name>
    <dbReference type="NCBI Taxonomy" id="412755"/>
    <lineage>
        <taxon>unclassified sequences</taxon>
        <taxon>metagenomes</taxon>
        <taxon>ecological metagenomes</taxon>
    </lineage>
</organism>
<dbReference type="EMBL" id="BARS01045199">
    <property type="protein sequence ID" value="GAG30139.1"/>
    <property type="molecule type" value="Genomic_DNA"/>
</dbReference>
<comment type="caution">
    <text evidence="1">The sequence shown here is derived from an EMBL/GenBank/DDBJ whole genome shotgun (WGS) entry which is preliminary data.</text>
</comment>
<protein>
    <submittedName>
        <fullName evidence="1">Uncharacterized protein</fullName>
    </submittedName>
</protein>
<evidence type="ECO:0000313" key="1">
    <source>
        <dbReference type="EMBL" id="GAG30139.1"/>
    </source>
</evidence>
<accession>X0WGS3</accession>
<name>X0WGS3_9ZZZZ</name>
<gene>
    <name evidence="1" type="ORF">S01H1_68167</name>
</gene>